<dbReference type="GO" id="GO:0005829">
    <property type="term" value="C:cytosol"/>
    <property type="evidence" value="ECO:0007669"/>
    <property type="project" value="TreeGrafter"/>
</dbReference>
<dbReference type="PANTHER" id="PTHR30191:SF7">
    <property type="entry name" value="PFL-LIKE ENZYME TDCE"/>
    <property type="match status" value="1"/>
</dbReference>
<dbReference type="EMBL" id="LR134140">
    <property type="protein sequence ID" value="VDZ97881.1"/>
    <property type="molecule type" value="Genomic_DNA"/>
</dbReference>
<dbReference type="InterPro" id="IPR001150">
    <property type="entry name" value="Gly_radical"/>
</dbReference>
<keyword evidence="1 2" id="KW-0556">Organic radical</keyword>
<protein>
    <submittedName>
        <fullName evidence="4">Formate acetyltransferase</fullName>
        <ecNumber evidence="4">2.3.1.-</ecNumber>
    </submittedName>
</protein>
<dbReference type="InterPro" id="IPR019777">
    <property type="entry name" value="Form_AcTrfase_GR_CS"/>
</dbReference>
<keyword evidence="4" id="KW-0808">Transferase</keyword>
<dbReference type="Proteomes" id="UP000282086">
    <property type="component" value="Chromosome"/>
</dbReference>
<evidence type="ECO:0000256" key="2">
    <source>
        <dbReference type="PROSITE-ProRule" id="PRU00493"/>
    </source>
</evidence>
<dbReference type="SUPFAM" id="SSF51998">
    <property type="entry name" value="PFL-like glycyl radical enzymes"/>
    <property type="match status" value="1"/>
</dbReference>
<dbReference type="Pfam" id="PF01228">
    <property type="entry name" value="Gly_radical"/>
    <property type="match status" value="1"/>
</dbReference>
<evidence type="ECO:0000313" key="4">
    <source>
        <dbReference type="EMBL" id="SUH34797.1"/>
    </source>
</evidence>
<gene>
    <name evidence="4" type="primary">tdcE_3</name>
    <name evidence="5" type="ORF">NCTC129_04122</name>
    <name evidence="4" type="ORF">NCTC8261_00994</name>
</gene>
<dbReference type="AlphaFoldDB" id="A0A379WKZ0"/>
<evidence type="ECO:0000313" key="7">
    <source>
        <dbReference type="Proteomes" id="UP000282086"/>
    </source>
</evidence>
<dbReference type="GO" id="GO:0008861">
    <property type="term" value="F:formate C-acetyltransferase activity"/>
    <property type="evidence" value="ECO:0007669"/>
    <property type="project" value="TreeGrafter"/>
</dbReference>
<evidence type="ECO:0000256" key="1">
    <source>
        <dbReference type="ARBA" id="ARBA00022818"/>
    </source>
</evidence>
<dbReference type="PROSITE" id="PS51149">
    <property type="entry name" value="GLY_RADICAL_2"/>
    <property type="match status" value="1"/>
</dbReference>
<feature type="domain" description="Glycine radical" evidence="3">
    <location>
        <begin position="1"/>
        <end position="80"/>
    </location>
</feature>
<reference evidence="5 7" key="2">
    <citation type="submission" date="2018-12" db="EMBL/GenBank/DDBJ databases">
        <authorList>
            <consortium name="Pathogen Informatics"/>
        </authorList>
    </citation>
    <scope>NUCLEOTIDE SEQUENCE [LARGE SCALE GENOMIC DNA]</scope>
    <source>
        <strain evidence="5 7">NCTC129</strain>
    </source>
</reference>
<dbReference type="PANTHER" id="PTHR30191">
    <property type="entry name" value="FORMATE ACETYLTRANSFERASE"/>
    <property type="match status" value="1"/>
</dbReference>
<name>A0A379WKZ0_SALET</name>
<dbReference type="Proteomes" id="UP000254712">
    <property type="component" value="Unassembled WGS sequence"/>
</dbReference>
<dbReference type="Gene3D" id="3.20.70.20">
    <property type="match status" value="1"/>
</dbReference>
<sequence length="80" mass="9228">MRKTNLVGLLDGYFHHEAQVEGGQHLNVNVMNREMLLDAIEHPENYPNLTIRVSGYAVRFNALTREQQQDVISRTFTQAM</sequence>
<reference evidence="4 6" key="1">
    <citation type="submission" date="2018-06" db="EMBL/GenBank/DDBJ databases">
        <authorList>
            <consortium name="Pathogen Informatics"/>
            <person name="Doyle S."/>
        </authorList>
    </citation>
    <scope>NUCLEOTIDE SEQUENCE [LARGE SCALE GENOMIC DNA]</scope>
    <source>
        <strain evidence="4 6">NCTC8261</strain>
    </source>
</reference>
<evidence type="ECO:0000313" key="5">
    <source>
        <dbReference type="EMBL" id="VDZ97881.1"/>
    </source>
</evidence>
<keyword evidence="4" id="KW-0012">Acyltransferase</keyword>
<accession>A0A379WKZ0</accession>
<feature type="modified residue" description="Glycine radical" evidence="2">
    <location>
        <position position="55"/>
    </location>
</feature>
<organism evidence="4 6">
    <name type="scientific">Salmonella enterica I</name>
    <dbReference type="NCBI Taxonomy" id="59201"/>
    <lineage>
        <taxon>Bacteria</taxon>
        <taxon>Pseudomonadati</taxon>
        <taxon>Pseudomonadota</taxon>
        <taxon>Gammaproteobacteria</taxon>
        <taxon>Enterobacterales</taxon>
        <taxon>Enterobacteriaceae</taxon>
        <taxon>Salmonella</taxon>
    </lineage>
</organism>
<dbReference type="PROSITE" id="PS00850">
    <property type="entry name" value="GLY_RADICAL_1"/>
    <property type="match status" value="1"/>
</dbReference>
<proteinExistence type="predicted"/>
<dbReference type="InterPro" id="IPR050244">
    <property type="entry name" value="Auton_GlycylRad_Cofactor"/>
</dbReference>
<evidence type="ECO:0000313" key="6">
    <source>
        <dbReference type="Proteomes" id="UP000254712"/>
    </source>
</evidence>
<evidence type="ECO:0000259" key="3">
    <source>
        <dbReference type="PROSITE" id="PS51149"/>
    </source>
</evidence>
<dbReference type="EMBL" id="UGXT01000002">
    <property type="protein sequence ID" value="SUH34797.1"/>
    <property type="molecule type" value="Genomic_DNA"/>
</dbReference>
<dbReference type="EC" id="2.3.1.-" evidence="4"/>